<dbReference type="InterPro" id="IPR001387">
    <property type="entry name" value="Cro/C1-type_HTH"/>
</dbReference>
<gene>
    <name evidence="2" type="ORF">BLM47_01975</name>
</gene>
<dbReference type="AlphaFoldDB" id="A0A2A6E3F4"/>
<dbReference type="SUPFAM" id="SSF47413">
    <property type="entry name" value="lambda repressor-like DNA-binding domains"/>
    <property type="match status" value="1"/>
</dbReference>
<dbReference type="Proteomes" id="UP000243688">
    <property type="component" value="Unassembled WGS sequence"/>
</dbReference>
<dbReference type="Pfam" id="PF01381">
    <property type="entry name" value="HTH_3"/>
    <property type="match status" value="1"/>
</dbReference>
<evidence type="ECO:0000259" key="1">
    <source>
        <dbReference type="Pfam" id="PF01381"/>
    </source>
</evidence>
<name>A0A2A6E3F4_9BACL</name>
<evidence type="ECO:0000313" key="3">
    <source>
        <dbReference type="Proteomes" id="UP000243688"/>
    </source>
</evidence>
<dbReference type="CDD" id="cd00093">
    <property type="entry name" value="HTH_XRE"/>
    <property type="match status" value="1"/>
</dbReference>
<reference evidence="2 3" key="1">
    <citation type="submission" date="2016-12" db="EMBL/GenBank/DDBJ databases">
        <title>Candidatus Reconcilibacillus cellulovorans genome.</title>
        <authorList>
            <person name="Kolinko S."/>
            <person name="Wu Y.-W."/>
            <person name="Tachea F."/>
            <person name="Denzel E."/>
            <person name="Hiras J."/>
            <person name="Baecker N."/>
            <person name="Chan L.J."/>
            <person name="Eichorst S.A."/>
            <person name="Frey D."/>
            <person name="Adams P.D."/>
            <person name="Pray T."/>
            <person name="Tanjore D."/>
            <person name="Petzold C.J."/>
            <person name="Gladden J.M."/>
            <person name="Simmons B.A."/>
            <person name="Singer S.W."/>
        </authorList>
    </citation>
    <scope>NUCLEOTIDE SEQUENCE [LARGE SCALE GENOMIC DNA]</scope>
    <source>
        <strain evidence="2">JTherm</strain>
    </source>
</reference>
<proteinExistence type="predicted"/>
<comment type="caution">
    <text evidence="2">The sequence shown here is derived from an EMBL/GenBank/DDBJ whole genome shotgun (WGS) entry which is preliminary data.</text>
</comment>
<dbReference type="EMBL" id="MOXJ01000002">
    <property type="protein sequence ID" value="PDO11515.1"/>
    <property type="molecule type" value="Genomic_DNA"/>
</dbReference>
<evidence type="ECO:0000313" key="2">
    <source>
        <dbReference type="EMBL" id="PDO11515.1"/>
    </source>
</evidence>
<organism evidence="2 3">
    <name type="scientific">Candidatus Reconcilbacillus cellulovorans</name>
    <dbReference type="NCBI Taxonomy" id="1906605"/>
    <lineage>
        <taxon>Bacteria</taxon>
        <taxon>Bacillati</taxon>
        <taxon>Bacillota</taxon>
        <taxon>Bacilli</taxon>
        <taxon>Bacillales</taxon>
        <taxon>Paenibacillaceae</taxon>
        <taxon>Candidatus Reconcilbacillus</taxon>
    </lineage>
</organism>
<feature type="domain" description="HTH cro/C1-type" evidence="1">
    <location>
        <begin position="12"/>
        <end position="42"/>
    </location>
</feature>
<dbReference type="GO" id="GO:0003677">
    <property type="term" value="F:DNA binding"/>
    <property type="evidence" value="ECO:0007669"/>
    <property type="project" value="InterPro"/>
</dbReference>
<protein>
    <recommendedName>
        <fullName evidence="1">HTH cro/C1-type domain-containing protein</fullName>
    </recommendedName>
</protein>
<dbReference type="InterPro" id="IPR010982">
    <property type="entry name" value="Lambda_DNA-bd_dom_sf"/>
</dbReference>
<accession>A0A2A6E3F4</accession>
<sequence>MIDMNEREEYRLKRLQKRIKIVDVAKKLDRSPSTISKYESGYLNFPKYVWFKYKQIIDNWEGDR</sequence>